<gene>
    <name evidence="16" type="ORF">OSTLU_39208</name>
</gene>
<comment type="similarity">
    <text evidence="2">Belongs to the protein kinase superfamily. TKL Ser/Thr protein kinase family. RAF subfamily.</text>
</comment>
<evidence type="ECO:0000256" key="13">
    <source>
        <dbReference type="RuleBase" id="RU000304"/>
    </source>
</evidence>
<dbReference type="RefSeq" id="XP_001420617.1">
    <property type="nucleotide sequence ID" value="XM_001420580.1"/>
</dbReference>
<organism evidence="16 17">
    <name type="scientific">Ostreococcus lucimarinus (strain CCE9901)</name>
    <dbReference type="NCBI Taxonomy" id="436017"/>
    <lineage>
        <taxon>Eukaryota</taxon>
        <taxon>Viridiplantae</taxon>
        <taxon>Chlorophyta</taxon>
        <taxon>Mamiellophyceae</taxon>
        <taxon>Mamiellales</taxon>
        <taxon>Bathycoccaceae</taxon>
        <taxon>Ostreococcus</taxon>
    </lineage>
</organism>
<dbReference type="Gene3D" id="3.30.200.20">
    <property type="entry name" value="Phosphorylase Kinase, domain 1"/>
    <property type="match status" value="1"/>
</dbReference>
<evidence type="ECO:0000256" key="5">
    <source>
        <dbReference type="ARBA" id="ARBA00022679"/>
    </source>
</evidence>
<dbReference type="PROSITE" id="PS00107">
    <property type="entry name" value="PROTEIN_KINASE_ATP"/>
    <property type="match status" value="1"/>
</dbReference>
<dbReference type="CDD" id="cd13999">
    <property type="entry name" value="STKc_MAP3K-like"/>
    <property type="match status" value="1"/>
</dbReference>
<evidence type="ECO:0000256" key="6">
    <source>
        <dbReference type="ARBA" id="ARBA00022741"/>
    </source>
</evidence>
<dbReference type="Pfam" id="PF07714">
    <property type="entry name" value="PK_Tyr_Ser-Thr"/>
    <property type="match status" value="1"/>
</dbReference>
<dbReference type="AlphaFoldDB" id="A4S5I9"/>
<dbReference type="SUPFAM" id="SSF56112">
    <property type="entry name" value="Protein kinase-like (PK-like)"/>
    <property type="match status" value="1"/>
</dbReference>
<comment type="catalytic activity">
    <reaction evidence="10">
        <text>L-threonyl-[protein] + ATP = O-phospho-L-threonyl-[protein] + ADP + H(+)</text>
        <dbReference type="Rhea" id="RHEA:46608"/>
        <dbReference type="Rhea" id="RHEA-COMP:11060"/>
        <dbReference type="Rhea" id="RHEA-COMP:11605"/>
        <dbReference type="ChEBI" id="CHEBI:15378"/>
        <dbReference type="ChEBI" id="CHEBI:30013"/>
        <dbReference type="ChEBI" id="CHEBI:30616"/>
        <dbReference type="ChEBI" id="CHEBI:61977"/>
        <dbReference type="ChEBI" id="CHEBI:456216"/>
        <dbReference type="EC" id="2.7.11.1"/>
    </reaction>
</comment>
<dbReference type="FunFam" id="1.10.510.10:FF:000476">
    <property type="entry name" value="PAS domain-containing protein tyrosine kinase family protein"/>
    <property type="match status" value="1"/>
</dbReference>
<comment type="subcellular location">
    <subcellularLocation>
        <location evidence="1">Membrane</location>
    </subcellularLocation>
</comment>
<dbReference type="PIRSF" id="PIRSF000654">
    <property type="entry name" value="Integrin-linked_kinase"/>
    <property type="match status" value="1"/>
</dbReference>
<dbReference type="PROSITE" id="PS50011">
    <property type="entry name" value="PROTEIN_KINASE_DOM"/>
    <property type="match status" value="1"/>
</dbReference>
<dbReference type="GO" id="GO:0005524">
    <property type="term" value="F:ATP binding"/>
    <property type="evidence" value="ECO:0007669"/>
    <property type="project" value="UniProtKB-UniRule"/>
</dbReference>
<dbReference type="eggNOG" id="KOG0192">
    <property type="taxonomic scope" value="Eukaryota"/>
</dbReference>
<dbReference type="InterPro" id="IPR051681">
    <property type="entry name" value="Ser/Thr_Kinases-Pseudokinases"/>
</dbReference>
<comment type="catalytic activity">
    <reaction evidence="11">
        <text>L-seryl-[protein] + ATP = O-phospho-L-seryl-[protein] + ADP + H(+)</text>
        <dbReference type="Rhea" id="RHEA:17989"/>
        <dbReference type="Rhea" id="RHEA-COMP:9863"/>
        <dbReference type="Rhea" id="RHEA-COMP:11604"/>
        <dbReference type="ChEBI" id="CHEBI:15378"/>
        <dbReference type="ChEBI" id="CHEBI:29999"/>
        <dbReference type="ChEBI" id="CHEBI:30616"/>
        <dbReference type="ChEBI" id="CHEBI:83421"/>
        <dbReference type="ChEBI" id="CHEBI:456216"/>
        <dbReference type="EC" id="2.7.11.1"/>
    </reaction>
</comment>
<dbReference type="Gene3D" id="1.10.510.10">
    <property type="entry name" value="Transferase(Phosphotransferase) domain 1"/>
    <property type="match status" value="1"/>
</dbReference>
<evidence type="ECO:0000256" key="7">
    <source>
        <dbReference type="ARBA" id="ARBA00022777"/>
    </source>
</evidence>
<evidence type="ECO:0000313" key="16">
    <source>
        <dbReference type="EMBL" id="ABO98910.1"/>
    </source>
</evidence>
<feature type="compositionally biased region" description="Basic and acidic residues" evidence="14">
    <location>
        <begin position="322"/>
        <end position="334"/>
    </location>
</feature>
<keyword evidence="4 13" id="KW-0723">Serine/threonine-protein kinase</keyword>
<keyword evidence="9" id="KW-0472">Membrane</keyword>
<keyword evidence="8 12" id="KW-0067">ATP-binding</keyword>
<evidence type="ECO:0000256" key="8">
    <source>
        <dbReference type="ARBA" id="ARBA00022840"/>
    </source>
</evidence>
<dbReference type="GeneID" id="5004616"/>
<dbReference type="GO" id="GO:0004674">
    <property type="term" value="F:protein serine/threonine kinase activity"/>
    <property type="evidence" value="ECO:0007669"/>
    <property type="project" value="UniProtKB-KW"/>
</dbReference>
<dbReference type="EMBL" id="CP000592">
    <property type="protein sequence ID" value="ABO98910.1"/>
    <property type="molecule type" value="Genomic_DNA"/>
</dbReference>
<evidence type="ECO:0000256" key="10">
    <source>
        <dbReference type="ARBA" id="ARBA00047899"/>
    </source>
</evidence>
<dbReference type="PANTHER" id="PTHR44329:SF146">
    <property type="entry name" value="SERINE_THREONINE-PROTEIN KINASE SIS8-RELATED"/>
    <property type="match status" value="1"/>
</dbReference>
<dbReference type="FunFam" id="3.30.200.20:FF:000060">
    <property type="entry name" value="Serine/threonine-protein kinase isoform 1"/>
    <property type="match status" value="1"/>
</dbReference>
<dbReference type="InterPro" id="IPR011009">
    <property type="entry name" value="Kinase-like_dom_sf"/>
</dbReference>
<keyword evidence="5" id="KW-0808">Transferase</keyword>
<accession>A4S5I9</accession>
<proteinExistence type="inferred from homology"/>
<dbReference type="OrthoDB" id="339325at2759"/>
<dbReference type="InterPro" id="IPR000719">
    <property type="entry name" value="Prot_kinase_dom"/>
</dbReference>
<dbReference type="OMA" id="RRNARDC"/>
<evidence type="ECO:0000256" key="1">
    <source>
        <dbReference type="ARBA" id="ARBA00004370"/>
    </source>
</evidence>
<dbReference type="STRING" id="436017.A4S5I9"/>
<evidence type="ECO:0000256" key="12">
    <source>
        <dbReference type="PROSITE-ProRule" id="PRU10141"/>
    </source>
</evidence>
<feature type="binding site" evidence="12">
    <location>
        <position position="58"/>
    </location>
    <ligand>
        <name>ATP</name>
        <dbReference type="ChEBI" id="CHEBI:30616"/>
    </ligand>
</feature>
<dbReference type="InterPro" id="IPR008271">
    <property type="entry name" value="Ser/Thr_kinase_AS"/>
</dbReference>
<evidence type="ECO:0000256" key="4">
    <source>
        <dbReference type="ARBA" id="ARBA00022527"/>
    </source>
</evidence>
<dbReference type="InterPro" id="IPR017441">
    <property type="entry name" value="Protein_kinase_ATP_BS"/>
</dbReference>
<protein>
    <recommendedName>
        <fullName evidence="3">non-specific serine/threonine protein kinase</fullName>
        <ecNumber evidence="3">2.7.11.1</ecNumber>
    </recommendedName>
</protein>
<feature type="region of interest" description="Disordered" evidence="14">
    <location>
        <begin position="287"/>
        <end position="334"/>
    </location>
</feature>
<evidence type="ECO:0000256" key="3">
    <source>
        <dbReference type="ARBA" id="ARBA00012513"/>
    </source>
</evidence>
<dbReference type="HOGENOM" id="CLU_000288_7_35_1"/>
<evidence type="ECO:0000259" key="15">
    <source>
        <dbReference type="PROSITE" id="PS50011"/>
    </source>
</evidence>
<dbReference type="KEGG" id="olu:OSTLU_39208"/>
<dbReference type="PRINTS" id="PR00109">
    <property type="entry name" value="TYRKINASE"/>
</dbReference>
<keyword evidence="17" id="KW-1185">Reference proteome</keyword>
<name>A4S5I9_OSTLU</name>
<keyword evidence="7" id="KW-0418">Kinase</keyword>
<dbReference type="Gramene" id="ABO98910">
    <property type="protein sequence ID" value="ABO98910"/>
    <property type="gene ID" value="OSTLU_39208"/>
</dbReference>
<evidence type="ECO:0000256" key="9">
    <source>
        <dbReference type="ARBA" id="ARBA00023136"/>
    </source>
</evidence>
<dbReference type="SMART" id="SM00220">
    <property type="entry name" value="S_TKc"/>
    <property type="match status" value="1"/>
</dbReference>
<sequence>MSPEDLQTPEQPKTPLRLQVAVDLTIDPSQILLGERIGIGSFGEVHRALWRGTEVAVKRFLDQDISKNLLDDVTFEVDIMRRLRHPNVILLMGAVTVPGNLSIVTEFLHRGSLFKLLHREQSPALKAALDNRRRMRMVMDVIRGMHYLHSFEPMIVHRDLKSPNLLVDKSFVVKVCDFGLSRMKRNTYLSSKTNAGTPEWMAPEVLRNDDSDEKADIYSFGVILWELATMQEPWSGLNPMQVVGAVGFAGKQLEIPADMDEVIAKMCRDCWKTNPRERPSFEDLATEMRSVPKAPSLAQSDSNGAIKERSRLSVPPVPVSEPRGDWEDERSRGW</sequence>
<reference evidence="16 17" key="1">
    <citation type="journal article" date="2007" name="Proc. Natl. Acad. Sci. U.S.A.">
        <title>The tiny eukaryote Ostreococcus provides genomic insights into the paradox of plankton speciation.</title>
        <authorList>
            <person name="Palenik B."/>
            <person name="Grimwood J."/>
            <person name="Aerts A."/>
            <person name="Rouze P."/>
            <person name="Salamov A."/>
            <person name="Putnam N."/>
            <person name="Dupont C."/>
            <person name="Jorgensen R."/>
            <person name="Derelle E."/>
            <person name="Rombauts S."/>
            <person name="Zhou K."/>
            <person name="Otillar R."/>
            <person name="Merchant S.S."/>
            <person name="Podell S."/>
            <person name="Gaasterland T."/>
            <person name="Napoli C."/>
            <person name="Gendler K."/>
            <person name="Manuell A."/>
            <person name="Tai V."/>
            <person name="Vallon O."/>
            <person name="Piganeau G."/>
            <person name="Jancek S."/>
            <person name="Heijde M."/>
            <person name="Jabbari K."/>
            <person name="Bowler C."/>
            <person name="Lohr M."/>
            <person name="Robbens S."/>
            <person name="Werner G."/>
            <person name="Dubchak I."/>
            <person name="Pazour G.J."/>
            <person name="Ren Q."/>
            <person name="Paulsen I."/>
            <person name="Delwiche C."/>
            <person name="Schmutz J."/>
            <person name="Rokhsar D."/>
            <person name="Van de Peer Y."/>
            <person name="Moreau H."/>
            <person name="Grigoriev I.V."/>
        </authorList>
    </citation>
    <scope>NUCLEOTIDE SEQUENCE [LARGE SCALE GENOMIC DNA]</scope>
    <source>
        <strain evidence="16 17">CCE9901</strain>
    </source>
</reference>
<evidence type="ECO:0000256" key="14">
    <source>
        <dbReference type="SAM" id="MobiDB-lite"/>
    </source>
</evidence>
<evidence type="ECO:0000313" key="17">
    <source>
        <dbReference type="Proteomes" id="UP000001568"/>
    </source>
</evidence>
<feature type="domain" description="Protein kinase" evidence="15">
    <location>
        <begin position="31"/>
        <end position="297"/>
    </location>
</feature>
<dbReference type="Proteomes" id="UP000001568">
    <property type="component" value="Chromosome 12"/>
</dbReference>
<keyword evidence="6 12" id="KW-0547">Nucleotide-binding</keyword>
<dbReference type="PANTHER" id="PTHR44329">
    <property type="entry name" value="SERINE/THREONINE-PROTEIN KINASE TNNI3K-RELATED"/>
    <property type="match status" value="1"/>
</dbReference>
<evidence type="ECO:0000256" key="11">
    <source>
        <dbReference type="ARBA" id="ARBA00048679"/>
    </source>
</evidence>
<dbReference type="EC" id="2.7.11.1" evidence="3"/>
<dbReference type="PROSITE" id="PS00108">
    <property type="entry name" value="PROTEIN_KINASE_ST"/>
    <property type="match status" value="1"/>
</dbReference>
<evidence type="ECO:0000256" key="2">
    <source>
        <dbReference type="ARBA" id="ARBA00010507"/>
    </source>
</evidence>
<dbReference type="GO" id="GO:0016020">
    <property type="term" value="C:membrane"/>
    <property type="evidence" value="ECO:0007669"/>
    <property type="project" value="UniProtKB-SubCell"/>
</dbReference>
<dbReference type="InterPro" id="IPR001245">
    <property type="entry name" value="Ser-Thr/Tyr_kinase_cat_dom"/>
</dbReference>